<evidence type="ECO:0000256" key="10">
    <source>
        <dbReference type="ARBA" id="ARBA00023136"/>
    </source>
</evidence>
<dbReference type="InterPro" id="IPR050428">
    <property type="entry name" value="TCS_sensor_his_kinase"/>
</dbReference>
<dbReference type="SUPFAM" id="SSF47384">
    <property type="entry name" value="Homodimeric domain of signal transducing histidine kinase"/>
    <property type="match status" value="1"/>
</dbReference>
<evidence type="ECO:0000256" key="3">
    <source>
        <dbReference type="ARBA" id="ARBA00012438"/>
    </source>
</evidence>
<dbReference type="InterPro" id="IPR003594">
    <property type="entry name" value="HATPase_dom"/>
</dbReference>
<evidence type="ECO:0000259" key="12">
    <source>
        <dbReference type="PROSITE" id="PS50109"/>
    </source>
</evidence>
<feature type="domain" description="HAMP" evidence="13">
    <location>
        <begin position="198"/>
        <end position="255"/>
    </location>
</feature>
<gene>
    <name evidence="14" type="ORF">CCS01_07975</name>
</gene>
<dbReference type="OrthoDB" id="8673316at2"/>
<feature type="transmembrane region" description="Helical" evidence="11">
    <location>
        <begin position="20"/>
        <end position="39"/>
    </location>
</feature>
<dbReference type="CDD" id="cd00082">
    <property type="entry name" value="HisKA"/>
    <property type="match status" value="1"/>
</dbReference>
<evidence type="ECO:0000256" key="4">
    <source>
        <dbReference type="ARBA" id="ARBA00022553"/>
    </source>
</evidence>
<dbReference type="PANTHER" id="PTHR45436:SF5">
    <property type="entry name" value="SENSOR HISTIDINE KINASE TRCS"/>
    <property type="match status" value="1"/>
</dbReference>
<dbReference type="SMART" id="SM00387">
    <property type="entry name" value="HATPase_c"/>
    <property type="match status" value="1"/>
</dbReference>
<keyword evidence="7" id="KW-0418">Kinase</keyword>
<comment type="catalytic activity">
    <reaction evidence="1">
        <text>ATP + protein L-histidine = ADP + protein N-phospho-L-histidine.</text>
        <dbReference type="EC" id="2.7.13.3"/>
    </reaction>
</comment>
<keyword evidence="10 11" id="KW-0472">Membrane</keyword>
<evidence type="ECO:0000256" key="11">
    <source>
        <dbReference type="SAM" id="Phobius"/>
    </source>
</evidence>
<dbReference type="InterPro" id="IPR005467">
    <property type="entry name" value="His_kinase_dom"/>
</dbReference>
<evidence type="ECO:0000259" key="13">
    <source>
        <dbReference type="PROSITE" id="PS50885"/>
    </source>
</evidence>
<dbReference type="RefSeq" id="WP_104518322.1">
    <property type="nucleotide sequence ID" value="NZ_NHRY01000075.1"/>
</dbReference>
<dbReference type="Gene3D" id="1.10.287.130">
    <property type="match status" value="1"/>
</dbReference>
<dbReference type="PANTHER" id="PTHR45436">
    <property type="entry name" value="SENSOR HISTIDINE KINASE YKOH"/>
    <property type="match status" value="1"/>
</dbReference>
<evidence type="ECO:0000313" key="14">
    <source>
        <dbReference type="EMBL" id="PPQ35277.1"/>
    </source>
</evidence>
<dbReference type="Proteomes" id="UP000239724">
    <property type="component" value="Unassembled WGS sequence"/>
</dbReference>
<feature type="transmembrane region" description="Helical" evidence="11">
    <location>
        <begin position="174"/>
        <end position="197"/>
    </location>
</feature>
<keyword evidence="5" id="KW-0808">Transferase</keyword>
<keyword evidence="15" id="KW-1185">Reference proteome</keyword>
<name>A0A2S6NJY8_RHOGL</name>
<reference evidence="14 15" key="1">
    <citation type="journal article" date="2018" name="Arch. Microbiol.">
        <title>New insights into the metabolic potential of the phototrophic purple bacterium Rhodopila globiformis DSM 161(T) from its draft genome sequence and evidence for a vanadium-dependent nitrogenase.</title>
        <authorList>
            <person name="Imhoff J.F."/>
            <person name="Rahn T."/>
            <person name="Kunzel S."/>
            <person name="Neulinger S.C."/>
        </authorList>
    </citation>
    <scope>NUCLEOTIDE SEQUENCE [LARGE SCALE GENOMIC DNA]</scope>
    <source>
        <strain evidence="14 15">DSM 161</strain>
    </source>
</reference>
<dbReference type="PRINTS" id="PR00344">
    <property type="entry name" value="BCTRLSENSOR"/>
</dbReference>
<proteinExistence type="predicted"/>
<dbReference type="PROSITE" id="PS50109">
    <property type="entry name" value="HIS_KIN"/>
    <property type="match status" value="1"/>
</dbReference>
<evidence type="ECO:0000256" key="5">
    <source>
        <dbReference type="ARBA" id="ARBA00022679"/>
    </source>
</evidence>
<dbReference type="PROSITE" id="PS50885">
    <property type="entry name" value="HAMP"/>
    <property type="match status" value="1"/>
</dbReference>
<dbReference type="Pfam" id="PF02518">
    <property type="entry name" value="HATPase_c"/>
    <property type="match status" value="1"/>
</dbReference>
<dbReference type="InterPro" id="IPR003660">
    <property type="entry name" value="HAMP_dom"/>
</dbReference>
<evidence type="ECO:0000256" key="9">
    <source>
        <dbReference type="ARBA" id="ARBA00023012"/>
    </source>
</evidence>
<dbReference type="SMART" id="SM00388">
    <property type="entry name" value="HisKA"/>
    <property type="match status" value="1"/>
</dbReference>
<dbReference type="GO" id="GO:0016020">
    <property type="term" value="C:membrane"/>
    <property type="evidence" value="ECO:0007669"/>
    <property type="project" value="UniProtKB-SubCell"/>
</dbReference>
<feature type="domain" description="Histidine kinase" evidence="12">
    <location>
        <begin position="263"/>
        <end position="463"/>
    </location>
</feature>
<dbReference type="SUPFAM" id="SSF55874">
    <property type="entry name" value="ATPase domain of HSP90 chaperone/DNA topoisomerase II/histidine kinase"/>
    <property type="match status" value="1"/>
</dbReference>
<dbReference type="AlphaFoldDB" id="A0A2S6NJY8"/>
<protein>
    <recommendedName>
        <fullName evidence="3">histidine kinase</fullName>
        <ecNumber evidence="3">2.7.13.3</ecNumber>
    </recommendedName>
</protein>
<dbReference type="InterPro" id="IPR036890">
    <property type="entry name" value="HATPase_C_sf"/>
</dbReference>
<evidence type="ECO:0000256" key="6">
    <source>
        <dbReference type="ARBA" id="ARBA00022692"/>
    </source>
</evidence>
<dbReference type="GO" id="GO:0000155">
    <property type="term" value="F:phosphorelay sensor kinase activity"/>
    <property type="evidence" value="ECO:0007669"/>
    <property type="project" value="InterPro"/>
</dbReference>
<comment type="subcellular location">
    <subcellularLocation>
        <location evidence="2">Membrane</location>
    </subcellularLocation>
</comment>
<dbReference type="InterPro" id="IPR036097">
    <property type="entry name" value="HisK_dim/P_sf"/>
</dbReference>
<keyword evidence="8 11" id="KW-1133">Transmembrane helix</keyword>
<evidence type="ECO:0000256" key="1">
    <source>
        <dbReference type="ARBA" id="ARBA00000085"/>
    </source>
</evidence>
<dbReference type="InterPro" id="IPR004358">
    <property type="entry name" value="Sig_transdc_His_kin-like_C"/>
</dbReference>
<dbReference type="Pfam" id="PF00512">
    <property type="entry name" value="HisKA"/>
    <property type="match status" value="1"/>
</dbReference>
<evidence type="ECO:0000256" key="7">
    <source>
        <dbReference type="ARBA" id="ARBA00022777"/>
    </source>
</evidence>
<keyword evidence="9" id="KW-0902">Two-component regulatory system</keyword>
<dbReference type="EC" id="2.7.13.3" evidence="3"/>
<comment type="caution">
    <text evidence="14">The sequence shown here is derived from an EMBL/GenBank/DDBJ whole genome shotgun (WGS) entry which is preliminary data.</text>
</comment>
<dbReference type="Gene3D" id="3.30.565.10">
    <property type="entry name" value="Histidine kinase-like ATPase, C-terminal domain"/>
    <property type="match status" value="1"/>
</dbReference>
<dbReference type="EMBL" id="NHRY01000075">
    <property type="protein sequence ID" value="PPQ35277.1"/>
    <property type="molecule type" value="Genomic_DNA"/>
</dbReference>
<organism evidence="14 15">
    <name type="scientific">Rhodopila globiformis</name>
    <name type="common">Rhodopseudomonas globiformis</name>
    <dbReference type="NCBI Taxonomy" id="1071"/>
    <lineage>
        <taxon>Bacteria</taxon>
        <taxon>Pseudomonadati</taxon>
        <taxon>Pseudomonadota</taxon>
        <taxon>Alphaproteobacteria</taxon>
        <taxon>Acetobacterales</taxon>
        <taxon>Acetobacteraceae</taxon>
        <taxon>Rhodopila</taxon>
    </lineage>
</organism>
<dbReference type="InterPro" id="IPR003661">
    <property type="entry name" value="HisK_dim/P_dom"/>
</dbReference>
<evidence type="ECO:0000256" key="8">
    <source>
        <dbReference type="ARBA" id="ARBA00022989"/>
    </source>
</evidence>
<sequence>MTDTAQSPTLIRLLTMRISIVAGVAVLLMLAAFVAQYLADPEELVRMVLETEAKCIAEAVANGNVPAQWAHYRDYPQAYGFRVFQKGLPPGKRLLAQVNDAAMPAMPASVPNKRDPILALNEEFGALSGPGGPRDHRGWMITHRVAVHGHGFWVQAVLRSDPAGLRWMMLGQEVLMRVLLPSGLLILVMACAVLWVIRSALLPLQRVARETRALADMVAQGERMQPLAKDGLTLEMREVVRALNGMTARLNATIARERAFAADVAHELRTPLAVLRLQLAELPPGQVARQLDEEVAALAHLVGQLLRFAQAEEAMASERRPCNLSAIARDVCEELAPSALRRRQELSFVAPDESLIVSGNPTLLDVAVRNLVDNALRVSPVEGLVTVSILAQGLAVEDSGPGVPDAHKPRVFDRLWQADRRRGGAGIGLALVRRVMQLHDGAVTVEDCSDGGARFVLTFVHVQPVCCRMGEPAPAVVG</sequence>
<keyword evidence="6 11" id="KW-0812">Transmembrane</keyword>
<keyword evidence="4" id="KW-0597">Phosphoprotein</keyword>
<accession>A0A2S6NJY8</accession>
<evidence type="ECO:0000313" key="15">
    <source>
        <dbReference type="Proteomes" id="UP000239724"/>
    </source>
</evidence>
<evidence type="ECO:0000256" key="2">
    <source>
        <dbReference type="ARBA" id="ARBA00004370"/>
    </source>
</evidence>